<organism evidence="1 2">
    <name type="scientific">Exophiala xenobiotica</name>
    <dbReference type="NCBI Taxonomy" id="348802"/>
    <lineage>
        <taxon>Eukaryota</taxon>
        <taxon>Fungi</taxon>
        <taxon>Dikarya</taxon>
        <taxon>Ascomycota</taxon>
        <taxon>Pezizomycotina</taxon>
        <taxon>Eurotiomycetes</taxon>
        <taxon>Chaetothyriomycetidae</taxon>
        <taxon>Chaetothyriales</taxon>
        <taxon>Herpotrichiellaceae</taxon>
        <taxon>Exophiala</taxon>
    </lineage>
</organism>
<proteinExistence type="predicted"/>
<sequence length="132" mass="14851">MTRHQSLVMMKCNIGQSEIGSKRTRTRGERMSILDETRPWTKPREEEKNLHGIRTIAPLQVDTTTARDRVDWNPYDTQASCAGETPRLLTYLPTCKLILKKRKEATQMEGGTGYLYALEAAVPSACGVILVV</sequence>
<evidence type="ECO:0000313" key="1">
    <source>
        <dbReference type="EMBL" id="KIW55127.1"/>
    </source>
</evidence>
<reference evidence="1 2" key="1">
    <citation type="submission" date="2015-01" db="EMBL/GenBank/DDBJ databases">
        <title>The Genome Sequence of Exophiala xenobiotica CBS118157.</title>
        <authorList>
            <consortium name="The Broad Institute Genomics Platform"/>
            <person name="Cuomo C."/>
            <person name="de Hoog S."/>
            <person name="Gorbushina A."/>
            <person name="Stielow B."/>
            <person name="Teixiera M."/>
            <person name="Abouelleil A."/>
            <person name="Chapman S.B."/>
            <person name="Priest M."/>
            <person name="Young S.K."/>
            <person name="Wortman J."/>
            <person name="Nusbaum C."/>
            <person name="Birren B."/>
        </authorList>
    </citation>
    <scope>NUCLEOTIDE SEQUENCE [LARGE SCALE GENOMIC DNA]</scope>
    <source>
        <strain evidence="1 2">CBS 118157</strain>
    </source>
</reference>
<dbReference type="Proteomes" id="UP000054342">
    <property type="component" value="Unassembled WGS sequence"/>
</dbReference>
<evidence type="ECO:0000313" key="2">
    <source>
        <dbReference type="Proteomes" id="UP000054342"/>
    </source>
</evidence>
<keyword evidence="2" id="KW-1185">Reference proteome</keyword>
<dbReference type="HOGENOM" id="CLU_1917087_0_0_1"/>
<dbReference type="EMBL" id="KN847320">
    <property type="protein sequence ID" value="KIW55127.1"/>
    <property type="molecule type" value="Genomic_DNA"/>
</dbReference>
<name>A0A0D2CYA0_9EURO</name>
<dbReference type="GeneID" id="25329342"/>
<dbReference type="AlphaFoldDB" id="A0A0D2CYA0"/>
<accession>A0A0D2CYA0</accession>
<protein>
    <submittedName>
        <fullName evidence="1">Uncharacterized protein</fullName>
    </submittedName>
</protein>
<gene>
    <name evidence="1" type="ORF">PV05_07434</name>
</gene>
<dbReference type="RefSeq" id="XP_013315711.1">
    <property type="nucleotide sequence ID" value="XM_013460257.1"/>
</dbReference>